<keyword evidence="2" id="KW-1185">Reference proteome</keyword>
<dbReference type="Proteomes" id="UP001176517">
    <property type="component" value="Unassembled WGS sequence"/>
</dbReference>
<sequence length="501" mass="56189">MKDITLEDVRYGDRGVQYFTDLAGPGPRLSTHLNRAVDTTPPAVPLPLVSYSVWPWYLFRAVIDFCPPSSLPSSLRDSILTLKRLIRKDLPLQPWVDRVGSVKLLDFDQPDPTIVIFSFDPSVVKYDPALAKLRTRLLFLTLLTRRMAELLARRILKPVDIKARIEGFDPLQMELHQVRVELKELQSALFGLRGERLTAQSSEVSASRSLVSFSITQAAYARHAKAEGVPRSERRLAQWDTYAAAAPRQYGANMRRVISKASAKLPCPPSLDPFSPEHRDWVLTRKQGTDLAAAAGQYDAIRRDPDLVDLTFDEEADFTMRSAAGRRQVQERKLVVSPVFLWKAVEAIFDSKGDTIYTCTCNACGLQCLGNKNTQHRCTPQGAATFVSALDYVSRDMVLVSSKISDVLGADVFDEQSDTRSKPSISQMSWPASNCGLHFSTRQSAEYLAQMRQLQAVLDHRPTPILIAPAKASLPEDVKYWAIPWAYRKRLESKAILDGRL</sequence>
<comment type="caution">
    <text evidence="1">The sequence shown here is derived from an EMBL/GenBank/DDBJ whole genome shotgun (WGS) entry which is preliminary data.</text>
</comment>
<evidence type="ECO:0000313" key="1">
    <source>
        <dbReference type="EMBL" id="KAK0542508.1"/>
    </source>
</evidence>
<accession>A0AAN6GL43</accession>
<protein>
    <submittedName>
        <fullName evidence="1">Uncharacterized protein</fullName>
    </submittedName>
</protein>
<name>A0AAN6GL43_9BASI</name>
<organism evidence="1 2">
    <name type="scientific">Tilletia horrida</name>
    <dbReference type="NCBI Taxonomy" id="155126"/>
    <lineage>
        <taxon>Eukaryota</taxon>
        <taxon>Fungi</taxon>
        <taxon>Dikarya</taxon>
        <taxon>Basidiomycota</taxon>
        <taxon>Ustilaginomycotina</taxon>
        <taxon>Exobasidiomycetes</taxon>
        <taxon>Tilletiales</taxon>
        <taxon>Tilletiaceae</taxon>
        <taxon>Tilletia</taxon>
    </lineage>
</organism>
<proteinExistence type="predicted"/>
<gene>
    <name evidence="1" type="ORF">OC846_006716</name>
</gene>
<reference evidence="1" key="1">
    <citation type="journal article" date="2023" name="PhytoFront">
        <title>Draft Genome Resources of Seven Strains of Tilletia horrida, Causal Agent of Kernel Smut of Rice.</title>
        <authorList>
            <person name="Khanal S."/>
            <person name="Antony Babu S."/>
            <person name="Zhou X.G."/>
        </authorList>
    </citation>
    <scope>NUCLEOTIDE SEQUENCE</scope>
    <source>
        <strain evidence="1">TX6</strain>
    </source>
</reference>
<dbReference type="AlphaFoldDB" id="A0AAN6GL43"/>
<dbReference type="EMBL" id="JAPDMZ010000509">
    <property type="protein sequence ID" value="KAK0542508.1"/>
    <property type="molecule type" value="Genomic_DNA"/>
</dbReference>
<evidence type="ECO:0000313" key="2">
    <source>
        <dbReference type="Proteomes" id="UP001176517"/>
    </source>
</evidence>